<dbReference type="NCBIfam" id="TIGR01901">
    <property type="entry name" value="adhes_NPXG"/>
    <property type="match status" value="1"/>
</dbReference>
<reference evidence="7 8" key="2">
    <citation type="submission" date="2020-03" db="EMBL/GenBank/DDBJ databases">
        <title>Roseomonas stagni sp. nov., isolated from pond water in Japan.</title>
        <authorList>
            <person name="Furuhata K."/>
            <person name="Miyamoto H."/>
            <person name="Goto K."/>
        </authorList>
    </citation>
    <scope>NUCLEOTIDE SEQUENCE [LARGE SCALE GENOMIC DNA]</scope>
    <source>
        <strain evidence="7 8">PeD5</strain>
    </source>
</reference>
<evidence type="ECO:0000313" key="8">
    <source>
        <dbReference type="Proteomes" id="UP000475385"/>
    </source>
</evidence>
<gene>
    <name evidence="7" type="ORF">G3576_24270</name>
</gene>
<dbReference type="RefSeq" id="WP_164697067.1">
    <property type="nucleotide sequence ID" value="NZ_JAAIKB010000013.1"/>
</dbReference>
<dbReference type="SMART" id="SM00912">
    <property type="entry name" value="Haemagg_act"/>
    <property type="match status" value="1"/>
</dbReference>
<evidence type="ECO:0000256" key="1">
    <source>
        <dbReference type="ARBA" id="ARBA00004613"/>
    </source>
</evidence>
<dbReference type="InterPro" id="IPR011050">
    <property type="entry name" value="Pectin_lyase_fold/virulence"/>
</dbReference>
<dbReference type="InterPro" id="IPR012334">
    <property type="entry name" value="Pectin_lyas_fold"/>
</dbReference>
<name>A0A6M1LRT3_9PROT</name>
<feature type="signal peptide" evidence="5">
    <location>
        <begin position="1"/>
        <end position="23"/>
    </location>
</feature>
<accession>A0A6M1LRT3</accession>
<dbReference type="EMBL" id="JAAIKB010000013">
    <property type="protein sequence ID" value="NGM23151.1"/>
    <property type="molecule type" value="Genomic_DNA"/>
</dbReference>
<comment type="caution">
    <text evidence="7">The sequence shown here is derived from an EMBL/GenBank/DDBJ whole genome shotgun (WGS) entry which is preliminary data.</text>
</comment>
<sequence>MARRPPVFSIAMALTLVPSPVMAQAADARPSGGQVVAGQASIGQTATRTQVNQASDRAVIEWQRFDVGAQHQVDIRQPAASSFSLQRVTGGDPSAIAGRITSNGGVALVNPAGVVFHQGAQVDVAALIATTSDITNQNFMAGRMVFDGQPRPGARVENRGTVTVADRGLAALVAPSVANSGTIRARLGRVALAGGEAFALDLAGDGLLSLDVTRQVQAAPGGATALVTQAGTIEAQGGSVLLTASAASNVIETLVQASGSTTASQVALRGQGGGVTITGDVAAPRGVVEATASGTVRVASGARITAEAGRVAIGAGAESRPGAPRRLAGRTVVEQGARISADGGGSILVHGEGRTEMRGALSATGGEIEVSSRGALALDGAMAADRVLVDPVTLRVVSTLSGATEPAEITAAAVNATTGALTLQAEAAITVEAAINKPSGPLTLETTNASAAAGDGITILRPVTVAGDLVLRSAGDIAQAGAAALLNVGTLEARSSAGQVRLEAAGNAIRALAGGAAATRLGIATTTALAVDGAVTAPEVALATSESLTLRAPLLATTSLDLNADRGVTQAATGAGITTGLLRLQAPLGAVALTGAGNGITTLGDATVPAGLSLVNGGALNIAGSVSGGRLSFTTLAGDLTQDPAASRIVADELQAVAEQGSVLFDGTLNSIPLLFGRARDSFVVDAGGAVLLAAPVTATDVEIRAVGEIAQDIGAPVTATRLRLNATGGAITLDDPANRIAALGDVAAGGALILATADALSIEGALSGTSVGLTAGGAITTNGGHVATPLLTVTSTGGQVRLDAAANAIEALGASGAATDFTLVNAGALRVAGAVDAGTALRLTAQSLAVEAPLAAPLVVLRAESGDVTQTAAGGISAPRLLAESPLGNVRLATASNGIAAFGGSAAFEWEVAAAGSAAPDATAGIVAPQVRMTVGSDLVQDGAAAGIQADRITVSAGGRVDLRAAANAIRELGAITAPGGLSLSTTTDLTLALPLALPSATLTAAGGITQLTGAPLAADVVRLDGGTGDVTLPEGANAIARVASGQAGGVFRLSTAGALAIEGAVTAGTRIELQAGSDISQAGTGAGLSAPLLGVVSLGGNVALTGAGNRVPALGYSAAAGNFTLAQEGSAALRLTGLLVAPLVTLRTEAGVEDASGGGLRAGMLVLDTTGAVRLDAAGQHLLDAVAGRAGSLALTVEGALSVADPLAVTGAAALSATAISLDAGMAAGSAALVARAGDVTQAATGAGLSTGSLSVQASGAVALEGAGNAVTRLTAGSAGAAFALADAGALTVAGGVSGTDVVLRAAGTMTLAGASLAADRAVLLGVPGGLTSTSTSRLQARDPLLLPVMIVDTRRAGGLTAIPAGVAADLPGLPAAAQATQLSTFGAPSAAAAGPAVFDLVVGSSPLFLLLDAGSALGVLEAGRLGVLGSGGSAFIVGTLGGAGGGTAAQSVAVAATGSSYLFNSCVMGAALCGGQEVTPEVPDPGVPVTPPVVVVPEIPTPSGPTLSGSLVLLPGASIAPRLLAADLRAGSPDGPPEWLLLSPWRREEDP</sequence>
<dbReference type="Proteomes" id="UP000475385">
    <property type="component" value="Unassembled WGS sequence"/>
</dbReference>
<dbReference type="Pfam" id="PF18886">
    <property type="entry name" value="DUF5649"/>
    <property type="match status" value="3"/>
</dbReference>
<dbReference type="PANTHER" id="PTHR12338">
    <property type="entry name" value="AUTOTRANSPORTER"/>
    <property type="match status" value="1"/>
</dbReference>
<comment type="subcellular location">
    <subcellularLocation>
        <location evidence="1">Secreted</location>
    </subcellularLocation>
</comment>
<evidence type="ECO:0000256" key="3">
    <source>
        <dbReference type="ARBA" id="ARBA00022729"/>
    </source>
</evidence>
<feature type="domain" description="Filamentous haemagglutinin FhaB/tRNA nuclease CdiA-like TPS" evidence="6">
    <location>
        <begin position="26"/>
        <end position="138"/>
    </location>
</feature>
<dbReference type="InterPro" id="IPR008638">
    <property type="entry name" value="FhaB/CdiA-like_TPS"/>
</dbReference>
<protein>
    <submittedName>
        <fullName evidence="7">Filamentous hemagglutinin N-terminal domain-containing protein</fullName>
    </submittedName>
</protein>
<evidence type="ECO:0000256" key="2">
    <source>
        <dbReference type="ARBA" id="ARBA00022525"/>
    </source>
</evidence>
<dbReference type="PANTHER" id="PTHR12338:SF8">
    <property type="entry name" value="HEME_HEMOPEXIN-BINDING PROTEIN"/>
    <property type="match status" value="1"/>
</dbReference>
<keyword evidence="2" id="KW-0964">Secreted</keyword>
<keyword evidence="8" id="KW-1185">Reference proteome</keyword>
<proteinExistence type="predicted"/>
<dbReference type="Pfam" id="PF05860">
    <property type="entry name" value="TPS"/>
    <property type="match status" value="1"/>
</dbReference>
<dbReference type="SUPFAM" id="SSF51126">
    <property type="entry name" value="Pectin lyase-like"/>
    <property type="match status" value="1"/>
</dbReference>
<dbReference type="GO" id="GO:0005576">
    <property type="term" value="C:extracellular region"/>
    <property type="evidence" value="ECO:0007669"/>
    <property type="project" value="UniProtKB-SubCell"/>
</dbReference>
<reference evidence="7 8" key="1">
    <citation type="submission" date="2020-02" db="EMBL/GenBank/DDBJ databases">
        <authorList>
            <person name="Kim H.M."/>
            <person name="Jeon C.O."/>
        </authorList>
    </citation>
    <scope>NUCLEOTIDE SEQUENCE [LARGE SCALE GENOMIC DNA]</scope>
    <source>
        <strain evidence="7 8">PeD5</strain>
    </source>
</reference>
<keyword evidence="3 5" id="KW-0732">Signal</keyword>
<feature type="chain" id="PRO_5026942927" evidence="5">
    <location>
        <begin position="24"/>
        <end position="1554"/>
    </location>
</feature>
<dbReference type="InterPro" id="IPR043709">
    <property type="entry name" value="DUF5649"/>
</dbReference>
<evidence type="ECO:0000256" key="4">
    <source>
        <dbReference type="SAM" id="MobiDB-lite"/>
    </source>
</evidence>
<organism evidence="7 8">
    <name type="scientific">Falsiroseomonas algicola</name>
    <dbReference type="NCBI Taxonomy" id="2716930"/>
    <lineage>
        <taxon>Bacteria</taxon>
        <taxon>Pseudomonadati</taxon>
        <taxon>Pseudomonadota</taxon>
        <taxon>Alphaproteobacteria</taxon>
        <taxon>Acetobacterales</taxon>
        <taxon>Roseomonadaceae</taxon>
        <taxon>Falsiroseomonas</taxon>
    </lineage>
</organism>
<dbReference type="InterPro" id="IPR050909">
    <property type="entry name" value="Bact_Autotransporter_VF"/>
</dbReference>
<dbReference type="Gene3D" id="2.160.20.10">
    <property type="entry name" value="Single-stranded right-handed beta-helix, Pectin lyase-like"/>
    <property type="match status" value="1"/>
</dbReference>
<evidence type="ECO:0000256" key="5">
    <source>
        <dbReference type="SAM" id="SignalP"/>
    </source>
</evidence>
<feature type="region of interest" description="Disordered" evidence="4">
    <location>
        <begin position="1531"/>
        <end position="1554"/>
    </location>
</feature>
<evidence type="ECO:0000313" key="7">
    <source>
        <dbReference type="EMBL" id="NGM23151.1"/>
    </source>
</evidence>
<evidence type="ECO:0000259" key="6">
    <source>
        <dbReference type="SMART" id="SM00912"/>
    </source>
</evidence>